<proteinExistence type="predicted"/>
<dbReference type="RefSeq" id="WP_188694019.1">
    <property type="nucleotide sequence ID" value="NZ_BMIR01000010.1"/>
</dbReference>
<dbReference type="InterPro" id="IPR016181">
    <property type="entry name" value="Acyl_CoA_acyltransferase"/>
</dbReference>
<evidence type="ECO:0000259" key="1">
    <source>
        <dbReference type="PROSITE" id="PS51186"/>
    </source>
</evidence>
<comment type="caution">
    <text evidence="2">The sequence shown here is derived from an EMBL/GenBank/DDBJ whole genome shotgun (WGS) entry which is preliminary data.</text>
</comment>
<sequence length="157" mass="18260">MDYVFKRMTQKEAEEIAYHWHYDGPYSFYDMEADPEDMEEFLDPVRRGETTYSVYDRDKLVGFFSFTSHGEHVVEMGLGMHPLLTGQGRGLAFIQSGLAFVKERLCSNTIRLAVATFNKRAIKVYKRAGFISIETYLQETNGDRYEFVRMTYQGDQG</sequence>
<dbReference type="Pfam" id="PF00583">
    <property type="entry name" value="Acetyltransf_1"/>
    <property type="match status" value="1"/>
</dbReference>
<keyword evidence="3" id="KW-1185">Reference proteome</keyword>
<feature type="domain" description="N-acetyltransferase" evidence="1">
    <location>
        <begin position="3"/>
        <end position="155"/>
    </location>
</feature>
<dbReference type="Gene3D" id="3.40.630.30">
    <property type="match status" value="1"/>
</dbReference>
<gene>
    <name evidence="2" type="ORF">GCM10011391_23510</name>
</gene>
<dbReference type="GO" id="GO:0016747">
    <property type="term" value="F:acyltransferase activity, transferring groups other than amino-acyl groups"/>
    <property type="evidence" value="ECO:0007669"/>
    <property type="project" value="InterPro"/>
</dbReference>
<organism evidence="2 3">
    <name type="scientific">Pullulanibacillus camelliae</name>
    <dbReference type="NCBI Taxonomy" id="1707096"/>
    <lineage>
        <taxon>Bacteria</taxon>
        <taxon>Bacillati</taxon>
        <taxon>Bacillota</taxon>
        <taxon>Bacilli</taxon>
        <taxon>Bacillales</taxon>
        <taxon>Sporolactobacillaceae</taxon>
        <taxon>Pullulanibacillus</taxon>
    </lineage>
</organism>
<dbReference type="AlphaFoldDB" id="A0A8J2YI09"/>
<reference evidence="2" key="1">
    <citation type="journal article" date="2014" name="Int. J. Syst. Evol. Microbiol.">
        <title>Complete genome sequence of Corynebacterium casei LMG S-19264T (=DSM 44701T), isolated from a smear-ripened cheese.</title>
        <authorList>
            <consortium name="US DOE Joint Genome Institute (JGI-PGF)"/>
            <person name="Walter F."/>
            <person name="Albersmeier A."/>
            <person name="Kalinowski J."/>
            <person name="Ruckert C."/>
        </authorList>
    </citation>
    <scope>NUCLEOTIDE SEQUENCE</scope>
    <source>
        <strain evidence="2">CGMCC 1.15371</strain>
    </source>
</reference>
<evidence type="ECO:0000313" key="2">
    <source>
        <dbReference type="EMBL" id="GGE44013.1"/>
    </source>
</evidence>
<reference evidence="2" key="2">
    <citation type="submission" date="2020-09" db="EMBL/GenBank/DDBJ databases">
        <authorList>
            <person name="Sun Q."/>
            <person name="Zhou Y."/>
        </authorList>
    </citation>
    <scope>NUCLEOTIDE SEQUENCE</scope>
    <source>
        <strain evidence="2">CGMCC 1.15371</strain>
    </source>
</reference>
<dbReference type="EMBL" id="BMIR01000010">
    <property type="protein sequence ID" value="GGE44013.1"/>
    <property type="molecule type" value="Genomic_DNA"/>
</dbReference>
<protein>
    <submittedName>
        <fullName evidence="2">N-acetyltransferase</fullName>
    </submittedName>
</protein>
<dbReference type="InterPro" id="IPR000182">
    <property type="entry name" value="GNAT_dom"/>
</dbReference>
<dbReference type="Proteomes" id="UP000628775">
    <property type="component" value="Unassembled WGS sequence"/>
</dbReference>
<evidence type="ECO:0000313" key="3">
    <source>
        <dbReference type="Proteomes" id="UP000628775"/>
    </source>
</evidence>
<accession>A0A8J2YI09</accession>
<dbReference type="PROSITE" id="PS51186">
    <property type="entry name" value="GNAT"/>
    <property type="match status" value="1"/>
</dbReference>
<name>A0A8J2YI09_9BACL</name>
<dbReference type="SUPFAM" id="SSF55729">
    <property type="entry name" value="Acyl-CoA N-acyltransferases (Nat)"/>
    <property type="match status" value="1"/>
</dbReference>